<dbReference type="OrthoDB" id="7240756at2"/>
<dbReference type="Proteomes" id="UP000305654">
    <property type="component" value="Unassembled WGS sequence"/>
</dbReference>
<gene>
    <name evidence="1" type="ORF">FE263_03825</name>
</gene>
<organism evidence="1 2">
    <name type="scientific">Lichenicoccus roseus</name>
    <dbReference type="NCBI Taxonomy" id="2683649"/>
    <lineage>
        <taxon>Bacteria</taxon>
        <taxon>Pseudomonadati</taxon>
        <taxon>Pseudomonadota</taxon>
        <taxon>Alphaproteobacteria</taxon>
        <taxon>Acetobacterales</taxon>
        <taxon>Acetobacteraceae</taxon>
        <taxon>Lichenicoccus</taxon>
    </lineage>
</organism>
<evidence type="ECO:0000313" key="2">
    <source>
        <dbReference type="Proteomes" id="UP000305654"/>
    </source>
</evidence>
<evidence type="ECO:0008006" key="3">
    <source>
        <dbReference type="Google" id="ProtNLM"/>
    </source>
</evidence>
<name>A0A5R9JAT8_9PROT</name>
<protein>
    <recommendedName>
        <fullName evidence="3">Transporter</fullName>
    </recommendedName>
</protein>
<dbReference type="AlphaFoldDB" id="A0A5R9JAT8"/>
<comment type="caution">
    <text evidence="1">The sequence shown here is derived from an EMBL/GenBank/DDBJ whole genome shotgun (WGS) entry which is preliminary data.</text>
</comment>
<proteinExistence type="predicted"/>
<dbReference type="EMBL" id="VCDI01000001">
    <property type="protein sequence ID" value="TLU74682.1"/>
    <property type="molecule type" value="Genomic_DNA"/>
</dbReference>
<sequence length="285" mass="30535">MFSPSGAEAEAGEMAIEPYLEGVDEVGRYDSHGHVQTIDPQNSLSQSTLLKYGLTNRLSIYSLPDFAWGFGKDGATSGIKAGDLPIELQYRVLDADKPRFIPAVTGFLGVGIPTGDYDRLSRTQDGVGSGAWLLRFGFVAQSEVKPEPRYPLRIRLWAVGRQPFATVPVSGTSVYDTPAGFAGRARVGFSGNAGTSLELGLTQRWVLALDIYRVWADGTDIRGRVADGAVPYVSSEGASGTWNVGPAAEYNWSATQGAILGVIVPFDGHNTTRSITPDLAVNMVF</sequence>
<accession>A0A5R9JAT8</accession>
<evidence type="ECO:0000313" key="1">
    <source>
        <dbReference type="EMBL" id="TLU74682.1"/>
    </source>
</evidence>
<keyword evidence="2" id="KW-1185">Reference proteome</keyword>
<reference evidence="1 2" key="1">
    <citation type="submission" date="2019-05" db="EMBL/GenBank/DDBJ databases">
        <authorList>
            <person name="Pankratov T."/>
            <person name="Grouzdev D."/>
        </authorList>
    </citation>
    <scope>NUCLEOTIDE SEQUENCE [LARGE SCALE GENOMIC DNA]</scope>
    <source>
        <strain evidence="1 2">KEBCLARHB70R</strain>
    </source>
</reference>